<dbReference type="Ensembl" id="ENSPANT00000058728.2">
    <property type="protein sequence ID" value="ENSPANP00000041139.2"/>
    <property type="gene ID" value="ENSPANG00000021790.3"/>
</dbReference>
<protein>
    <submittedName>
        <fullName evidence="4">RPGR interacting protein 1</fullName>
    </submittedName>
</protein>
<dbReference type="Gene3D" id="2.60.40.150">
    <property type="entry name" value="C2 domain"/>
    <property type="match status" value="1"/>
</dbReference>
<dbReference type="GO" id="GO:0046548">
    <property type="term" value="P:retinal rod cell development"/>
    <property type="evidence" value="ECO:0007669"/>
    <property type="project" value="TreeGrafter"/>
</dbReference>
<accession>A0A2I3MZE0</accession>
<dbReference type="AlphaFoldDB" id="A0A2I3MZE0"/>
<dbReference type="InterPro" id="IPR035892">
    <property type="entry name" value="C2_domain_sf"/>
</dbReference>
<feature type="domain" description="RPGRIP1 C-terminal" evidence="3">
    <location>
        <begin position="767"/>
        <end position="931"/>
    </location>
</feature>
<feature type="coiled-coil region" evidence="1">
    <location>
        <begin position="507"/>
        <end position="548"/>
    </location>
</feature>
<dbReference type="InterPro" id="IPR041091">
    <property type="entry name" value="RPGRIP1_C"/>
</dbReference>
<organism evidence="4 5">
    <name type="scientific">Papio anubis</name>
    <name type="common">Olive baboon</name>
    <dbReference type="NCBI Taxonomy" id="9555"/>
    <lineage>
        <taxon>Eukaryota</taxon>
        <taxon>Metazoa</taxon>
        <taxon>Chordata</taxon>
        <taxon>Craniata</taxon>
        <taxon>Vertebrata</taxon>
        <taxon>Euteleostomi</taxon>
        <taxon>Mammalia</taxon>
        <taxon>Eutheria</taxon>
        <taxon>Euarchontoglires</taxon>
        <taxon>Primates</taxon>
        <taxon>Haplorrhini</taxon>
        <taxon>Catarrhini</taxon>
        <taxon>Cercopithecidae</taxon>
        <taxon>Cercopithecinae</taxon>
        <taxon>Papio</taxon>
    </lineage>
</organism>
<sequence length="938" mass="107415">MSHLGDPTSEDLPVRDTDAIPLVLPASKGKNMKTQPHLSRMNREELEDSFFRLREDHMLVKELSWKQQDEIKRLRTTLLRLTAAGRDLRVAEAAAPLSETTRRGQNAGWRQRLSMHQRPQIHRLQGQLHRLGSAGPRRAQPRVHVGHRQLHTAGAPVSEKPKRGPRDRLSYTAPPSFKEHATNENGGEIASERSELAHTMASNTMQVEEPPKSPEKMWPKDENFEQRSSLECAQKAAELRASIKEKVELIRLKKLLHERNASLVMTKAQLTEVQEAYETLLQKNQGILSAAHEALLNQVNELRAELKEESKKAMSLKSQLEDVSILQMTLKEFQERVEDLEKERKLLNDNYDKLLENMLDSSSQPHWSNELIAEQLQQQVSQLQDQLDAELEEKRKVLLDLSREKAQNEDLKLEVTNILQKHKQEVELLQKAATISQPPDSQSEAATHPAVFQENTQIQPSEPNNQEEKKLSQVLNELQVSHAETTLELEKTRDMLILQRKINVCYQEELEAMMTKAANDNRDHKEKLERLTRLLDLKNNRIKQLEGILRSHDLPTSGDFNLTDPAEKPNGSIQVQLDWKFPYIPPESFLKPEAQTKGKDTKDSSKISSEEEKASFPSQDQMVPPGVPVEAGQYQARRKSPHGGERKEKEHQVVSYSRRKHGKRIGVQGKNRMEYLSLNVLNGNTPEQVNYTEWKFSEAYSSIGDGFKNEPEEEEMTLSHSALKQKEPLHPVNDKESSEQGSEVSEAQTTDSDDVIVPPMSRKYKADSEKMCIEIVSLAFYPEAEVMSDENIKQVYVEYKFYNLPLSETETPVSLRKPRAGEEIYFHFSKVIDLDPQEQQDRRQFLFDMLTGQDPDQGHLKFTVVSDPLDEEKKECEEVYAYLKLWQILESGRDILEQEPDIVSPEDLATPIGRLKVSLQAAAVLHAIYKEMTEDLFS</sequence>
<reference evidence="4" key="2">
    <citation type="submission" date="2025-08" db="UniProtKB">
        <authorList>
            <consortium name="Ensembl"/>
        </authorList>
    </citation>
    <scope>IDENTIFICATION</scope>
</reference>
<evidence type="ECO:0000313" key="5">
    <source>
        <dbReference type="Proteomes" id="UP000028761"/>
    </source>
</evidence>
<dbReference type="Pfam" id="PF18111">
    <property type="entry name" value="RPGR1_C"/>
    <property type="match status" value="1"/>
</dbReference>
<evidence type="ECO:0000256" key="1">
    <source>
        <dbReference type="SAM" id="Coils"/>
    </source>
</evidence>
<reference evidence="4" key="3">
    <citation type="submission" date="2025-09" db="UniProtKB">
        <authorList>
            <consortium name="Ensembl"/>
        </authorList>
    </citation>
    <scope>IDENTIFICATION</scope>
</reference>
<feature type="region of interest" description="Disordered" evidence="2">
    <location>
        <begin position="588"/>
        <end position="662"/>
    </location>
</feature>
<feature type="compositionally biased region" description="Basic and acidic residues" evidence="2">
    <location>
        <begin position="724"/>
        <end position="738"/>
    </location>
</feature>
<keyword evidence="1" id="KW-0175">Coiled coil</keyword>
<name>A0A2I3MZE0_PAPAN</name>
<dbReference type="PANTHER" id="PTHR14240">
    <property type="entry name" value="RETINITIS PIGMENTOSA GTPASE REGULATOR-INTERACTING PROTEIN"/>
    <property type="match status" value="1"/>
</dbReference>
<feature type="compositionally biased region" description="Basic and acidic residues" evidence="2">
    <location>
        <begin position="594"/>
        <end position="614"/>
    </location>
</feature>
<evidence type="ECO:0000256" key="2">
    <source>
        <dbReference type="SAM" id="MobiDB-lite"/>
    </source>
</evidence>
<reference evidence="4 5" key="1">
    <citation type="submission" date="2012-03" db="EMBL/GenBank/DDBJ databases">
        <title>Whole Genome Assembly of Papio anubis.</title>
        <authorList>
            <person name="Liu Y.L."/>
            <person name="Abraham K.A."/>
            <person name="Akbar H.A."/>
            <person name="Ali S.A."/>
            <person name="Anosike U.A."/>
            <person name="Aqrawi P.A."/>
            <person name="Arias F.A."/>
            <person name="Attaway T.A."/>
            <person name="Awwad R.A."/>
            <person name="Babu C.B."/>
            <person name="Bandaranaike D.B."/>
            <person name="Battles P.B."/>
            <person name="Bell A.B."/>
            <person name="Beltran B.B."/>
            <person name="Berhane-Mersha D.B."/>
            <person name="Bess C.B."/>
            <person name="Bickham C.B."/>
            <person name="Bolden T.B."/>
            <person name="Carter K.C."/>
            <person name="Chau D.C."/>
            <person name="Chavez A.C."/>
            <person name="Clerc-Blankenburg K.C."/>
            <person name="Coyle M.C."/>
            <person name="Dao M.D."/>
            <person name="Davila M.L.D."/>
            <person name="Davy-Carroll L.D."/>
            <person name="Denson S.D."/>
            <person name="Dinh H.D."/>
            <person name="Fernandez S.F."/>
            <person name="Fernando P.F."/>
            <person name="Forbes L.F."/>
            <person name="Francis C.F."/>
            <person name="Francisco L.F."/>
            <person name="Fu Q.F."/>
            <person name="Garcia-Iii R.G."/>
            <person name="Garrett T.G."/>
            <person name="Gross S.G."/>
            <person name="Gubbala S.G."/>
            <person name="Hirani K.H."/>
            <person name="Hogues M.H."/>
            <person name="Hollins B.H."/>
            <person name="Jackson L.J."/>
            <person name="Javaid M.J."/>
            <person name="Jhangiani S.J."/>
            <person name="Johnson A.J."/>
            <person name="Johnson B.J."/>
            <person name="Jones J.J."/>
            <person name="Joshi V.J."/>
            <person name="Kalu J.K."/>
            <person name="Khan N.K."/>
            <person name="Korchina V.K."/>
            <person name="Kovar C.K."/>
            <person name="Lago L.L."/>
            <person name="Lara F.L."/>
            <person name="Le T.-K.L."/>
            <person name="Lee S.L."/>
            <person name="Legall-Iii F.L."/>
            <person name="Lemon S.L."/>
            <person name="Liu J.L."/>
            <person name="Liu Y.-S.L."/>
            <person name="Liyanage D.L."/>
            <person name="Lopez J.L."/>
            <person name="Lorensuhewa L.L."/>
            <person name="Mata R.M."/>
            <person name="Mathew T.M."/>
            <person name="Mercado C.M."/>
            <person name="Mercado I.M."/>
            <person name="Morales K.M."/>
            <person name="Morgan M.M."/>
            <person name="Munidasa M.M."/>
            <person name="Ngo D.N."/>
            <person name="Nguyen L.N."/>
            <person name="Nguyen T.N."/>
            <person name="Nguyen N.N."/>
            <person name="Obregon M.O."/>
            <person name="Okwuonu G.O."/>
            <person name="Ongeri F.O."/>
            <person name="Onwere C.O."/>
            <person name="Osifeso I.O."/>
            <person name="Parra A.P."/>
            <person name="Patil S.P."/>
            <person name="Perez A.P."/>
            <person name="Perez Y.P."/>
            <person name="Pham C.P."/>
            <person name="Pu L.-L.P."/>
            <person name="Puazo M.P."/>
            <person name="Quiroz J.Q."/>
            <person name="Rouhana J.R."/>
            <person name="Ruiz M.R."/>
            <person name="Ruiz S.-J.R."/>
            <person name="Saada N.S."/>
            <person name="Santibanez J.S."/>
            <person name="Scheel M.S."/>
            <person name="Schneider B.S."/>
            <person name="Simmons D.S."/>
            <person name="Sisson I.S."/>
            <person name="Tang L.-Y.T."/>
            <person name="Thornton R.T."/>
            <person name="Tisius J.T."/>
            <person name="Toledanes G.T."/>
            <person name="Trejos Z.T."/>
            <person name="Usmani K.U."/>
            <person name="Varghese R.V."/>
            <person name="Vattathil S.V."/>
            <person name="Vee V.V."/>
            <person name="Walker D.W."/>
            <person name="Weissenberger G.W."/>
            <person name="White C.W."/>
            <person name="Williams A.W."/>
            <person name="Woodworth J.W."/>
            <person name="Wright R.W."/>
            <person name="Zhu Y.Z."/>
            <person name="Han Y.H."/>
            <person name="Newsham I.N."/>
            <person name="Nazareth L.N."/>
            <person name="Worley K.W."/>
            <person name="Muzny D.M."/>
            <person name="Rogers J.R."/>
            <person name="Gibbs R.G."/>
        </authorList>
    </citation>
    <scope>NUCLEOTIDE SEQUENCE [LARGE SCALE GENOMIC DNA]</scope>
</reference>
<feature type="region of interest" description="Disordered" evidence="2">
    <location>
        <begin position="705"/>
        <end position="761"/>
    </location>
</feature>
<dbReference type="InterPro" id="IPR031139">
    <property type="entry name" value="RPGRIP1_fam"/>
</dbReference>
<feature type="compositionally biased region" description="Basic and acidic residues" evidence="2">
    <location>
        <begin position="642"/>
        <end position="652"/>
    </location>
</feature>
<evidence type="ECO:0000259" key="3">
    <source>
        <dbReference type="Pfam" id="PF18111"/>
    </source>
</evidence>
<feature type="compositionally biased region" description="Basic and acidic residues" evidence="2">
    <location>
        <begin position="159"/>
        <end position="169"/>
    </location>
</feature>
<feature type="coiled-coil region" evidence="1">
    <location>
        <begin position="289"/>
        <end position="432"/>
    </location>
</feature>
<proteinExistence type="predicted"/>
<keyword evidence="5" id="KW-1185">Reference proteome</keyword>
<gene>
    <name evidence="4" type="primary">RPGRIP1</name>
</gene>
<feature type="region of interest" description="Disordered" evidence="2">
    <location>
        <begin position="148"/>
        <end position="186"/>
    </location>
</feature>
<dbReference type="GO" id="GO:0032391">
    <property type="term" value="C:photoreceptor connecting cilium"/>
    <property type="evidence" value="ECO:0007669"/>
    <property type="project" value="TreeGrafter"/>
</dbReference>
<dbReference type="Bgee" id="ENSPANG00000021790">
    <property type="expression patterns" value="Expressed in testis and 11 other cell types or tissues"/>
</dbReference>
<feature type="compositionally biased region" description="Polar residues" evidence="2">
    <location>
        <begin position="739"/>
        <end position="750"/>
    </location>
</feature>
<evidence type="ECO:0000313" key="4">
    <source>
        <dbReference type="Ensembl" id="ENSPANP00000041139.2"/>
    </source>
</evidence>
<dbReference type="Proteomes" id="UP000028761">
    <property type="component" value="Chromosome 7"/>
</dbReference>
<dbReference type="FunFam" id="2.60.40.150:FF:000189">
    <property type="entry name" value="X-linked retinitis pigmentosa GTPase regulator-interacting protein 1"/>
    <property type="match status" value="1"/>
</dbReference>
<dbReference type="PANTHER" id="PTHR14240:SF3">
    <property type="entry name" value="X-LINKED RETINITIS PIGMENTOSA GTPASE REGULATOR-INTERACTING PROTEIN 1"/>
    <property type="match status" value="1"/>
</dbReference>
<dbReference type="GO" id="GO:1905515">
    <property type="term" value="P:non-motile cilium assembly"/>
    <property type="evidence" value="ECO:0007669"/>
    <property type="project" value="TreeGrafter"/>
</dbReference>
<dbReference type="GeneTree" id="ENSGT00520000055620"/>